<evidence type="ECO:0000256" key="2">
    <source>
        <dbReference type="SAM" id="Phobius"/>
    </source>
</evidence>
<feature type="transmembrane region" description="Helical" evidence="2">
    <location>
        <begin position="377"/>
        <end position="401"/>
    </location>
</feature>
<proteinExistence type="inferred from homology"/>
<feature type="transmembrane region" description="Helical" evidence="2">
    <location>
        <begin position="264"/>
        <end position="281"/>
    </location>
</feature>
<feature type="transmembrane region" description="Helical" evidence="2">
    <location>
        <begin position="135"/>
        <end position="152"/>
    </location>
</feature>
<gene>
    <name evidence="4" type="ORF">Vau01_109480</name>
</gene>
<reference evidence="4" key="1">
    <citation type="submission" date="2021-01" db="EMBL/GenBank/DDBJ databases">
        <title>Whole genome shotgun sequence of Virgisporangium aurantiacum NBRC 16421.</title>
        <authorList>
            <person name="Komaki H."/>
            <person name="Tamura T."/>
        </authorList>
    </citation>
    <scope>NUCLEOTIDE SEQUENCE</scope>
    <source>
        <strain evidence="4">NBRC 16421</strain>
    </source>
</reference>
<feature type="transmembrane region" description="Helical" evidence="2">
    <location>
        <begin position="337"/>
        <end position="357"/>
    </location>
</feature>
<name>A0A8J4E965_9ACTN</name>
<comment type="caution">
    <text evidence="4">The sequence shown here is derived from an EMBL/GenBank/DDBJ whole genome shotgun (WGS) entry which is preliminary data.</text>
</comment>
<keyword evidence="2" id="KW-0472">Membrane</keyword>
<accession>A0A8J4E965</accession>
<evidence type="ECO:0000313" key="4">
    <source>
        <dbReference type="EMBL" id="GIJ63432.1"/>
    </source>
</evidence>
<organism evidence="4 5">
    <name type="scientific">Virgisporangium aurantiacum</name>
    <dbReference type="NCBI Taxonomy" id="175570"/>
    <lineage>
        <taxon>Bacteria</taxon>
        <taxon>Bacillati</taxon>
        <taxon>Actinomycetota</taxon>
        <taxon>Actinomycetes</taxon>
        <taxon>Micromonosporales</taxon>
        <taxon>Micromonosporaceae</taxon>
        <taxon>Virgisporangium</taxon>
    </lineage>
</organism>
<dbReference type="InterPro" id="IPR051361">
    <property type="entry name" value="ThrE/Ser_Exporter"/>
</dbReference>
<dbReference type="RefSeq" id="WP_204009929.1">
    <property type="nucleotide sequence ID" value="NZ_BOPG01000094.1"/>
</dbReference>
<feature type="transmembrane region" description="Helical" evidence="2">
    <location>
        <begin position="191"/>
        <end position="212"/>
    </location>
</feature>
<evidence type="ECO:0000256" key="1">
    <source>
        <dbReference type="ARBA" id="ARBA00034125"/>
    </source>
</evidence>
<feature type="transmembrane region" description="Helical" evidence="2">
    <location>
        <begin position="224"/>
        <end position="244"/>
    </location>
</feature>
<feature type="transmembrane region" description="Helical" evidence="2">
    <location>
        <begin position="159"/>
        <end position="179"/>
    </location>
</feature>
<dbReference type="Proteomes" id="UP000612585">
    <property type="component" value="Unassembled WGS sequence"/>
</dbReference>
<evidence type="ECO:0000259" key="3">
    <source>
        <dbReference type="Pfam" id="PF06738"/>
    </source>
</evidence>
<dbReference type="GO" id="GO:0022857">
    <property type="term" value="F:transmembrane transporter activity"/>
    <property type="evidence" value="ECO:0007669"/>
    <property type="project" value="InterPro"/>
</dbReference>
<keyword evidence="5" id="KW-1185">Reference proteome</keyword>
<comment type="similarity">
    <text evidence="1">Belongs to the ThrE exporter (TC 2.A.79) family.</text>
</comment>
<sequence>MHRDELLELLGPLTEWLLRSSFEGTMRCEATVRRIADRYGHRAEATFLADAALLTVGGQTLSYSREPGVPPLDQVSRVHGLIADIDRGELSPSQAKSRLDEILARPVRWSRPWRIVGLVSFSVGFGVSVQATWQQVAVSAFTGLLVGILVIFGAPHRRLAFVTPFLASVVVSAVVLVLYEQGLVDGGPIQLLVPALFYFIPGDAISAAALELSTNRLTAGAARLVYSVTVLLVLAFGALLATVVLRVPQRDLFDVDVPGNLGPLWTWLGWVLFAVGVMLVFSMAPRDFPWALGLILLTAAVTEIGVRAFGDPVGTFVGATVMTASALLVSRRAGRPPAYVIYLGAFYVLTPGSHGLRGLESWIGGHPIQGVTGVADMVGLMVAITVGMLMGAAMVGTGRLVNSGQ</sequence>
<evidence type="ECO:0000313" key="5">
    <source>
        <dbReference type="Proteomes" id="UP000612585"/>
    </source>
</evidence>
<feature type="transmembrane region" description="Helical" evidence="2">
    <location>
        <begin position="312"/>
        <end position="330"/>
    </location>
</feature>
<feature type="domain" description="Threonine/serine exporter-like N-terminal" evidence="3">
    <location>
        <begin position="23"/>
        <end position="243"/>
    </location>
</feature>
<dbReference type="Pfam" id="PF06738">
    <property type="entry name" value="ThrE"/>
    <property type="match status" value="1"/>
</dbReference>
<keyword evidence="2" id="KW-1133">Transmembrane helix</keyword>
<dbReference type="PANTHER" id="PTHR31082">
    <property type="entry name" value="PHEROMONE-REGULATED MEMBRANE PROTEIN 10"/>
    <property type="match status" value="1"/>
</dbReference>
<dbReference type="EMBL" id="BOPG01000094">
    <property type="protein sequence ID" value="GIJ63432.1"/>
    <property type="molecule type" value="Genomic_DNA"/>
</dbReference>
<protein>
    <recommendedName>
        <fullName evidence="3">Threonine/serine exporter-like N-terminal domain-containing protein</fullName>
    </recommendedName>
</protein>
<dbReference type="PANTHER" id="PTHR31082:SF4">
    <property type="entry name" value="PHEROMONE-REGULATED MEMBRANE PROTEIN 10"/>
    <property type="match status" value="1"/>
</dbReference>
<keyword evidence="2" id="KW-0812">Transmembrane</keyword>
<feature type="transmembrane region" description="Helical" evidence="2">
    <location>
        <begin position="288"/>
        <end position="306"/>
    </location>
</feature>
<dbReference type="AlphaFoldDB" id="A0A8J4E965"/>
<dbReference type="InterPro" id="IPR010619">
    <property type="entry name" value="ThrE-like_N"/>
</dbReference>